<feature type="transmembrane region" description="Helical" evidence="3">
    <location>
        <begin position="116"/>
        <end position="136"/>
    </location>
</feature>
<comment type="caution">
    <text evidence="5">The sequence shown here is derived from an EMBL/GenBank/DDBJ whole genome shotgun (WGS) entry which is preliminary data.</text>
</comment>
<keyword evidence="3" id="KW-0812">Transmembrane</keyword>
<evidence type="ECO:0000259" key="4">
    <source>
        <dbReference type="Pfam" id="PF01578"/>
    </source>
</evidence>
<evidence type="ECO:0000313" key="6">
    <source>
        <dbReference type="Proteomes" id="UP000247523"/>
    </source>
</evidence>
<feature type="transmembrane region" description="Helical" evidence="3">
    <location>
        <begin position="329"/>
        <end position="352"/>
    </location>
</feature>
<feature type="transmembrane region" description="Helical" evidence="3">
    <location>
        <begin position="286"/>
        <end position="308"/>
    </location>
</feature>
<protein>
    <submittedName>
        <fullName evidence="5">Cytochrome c assembly protein</fullName>
    </submittedName>
</protein>
<dbReference type="PANTHER" id="PTHR43653:SF1">
    <property type="entry name" value="CYTOCHROME C-TYPE BIOGENESIS PROTEIN CCMF"/>
    <property type="match status" value="1"/>
</dbReference>
<accession>A0A318ERB2</accession>
<gene>
    <name evidence="5" type="ORF">C8E03_10234</name>
</gene>
<dbReference type="GO" id="GO:0015232">
    <property type="term" value="F:heme transmembrane transporter activity"/>
    <property type="evidence" value="ECO:0007669"/>
    <property type="project" value="InterPro"/>
</dbReference>
<feature type="transmembrane region" description="Helical" evidence="3">
    <location>
        <begin position="388"/>
        <end position="405"/>
    </location>
</feature>
<reference evidence="5 6" key="1">
    <citation type="submission" date="2018-05" db="EMBL/GenBank/DDBJ databases">
        <title>Genomic Encyclopedia of Type Strains, Phase IV (KMG-IV): sequencing the most valuable type-strain genomes for metagenomic binning, comparative biology and taxonomic classification.</title>
        <authorList>
            <person name="Goeker M."/>
        </authorList>
    </citation>
    <scope>NUCLEOTIDE SEQUENCE [LARGE SCALE GENOMIC DNA]</scope>
    <source>
        <strain evidence="5 6">DSM 28816</strain>
    </source>
</reference>
<proteinExistence type="inferred from homology"/>
<feature type="transmembrane region" description="Helical" evidence="3">
    <location>
        <begin position="470"/>
        <end position="491"/>
    </location>
</feature>
<dbReference type="PANTHER" id="PTHR43653">
    <property type="entry name" value="CYTOCHROME C ASSEMBLY PROTEIN-RELATED"/>
    <property type="match status" value="1"/>
</dbReference>
<feature type="transmembrane region" description="Helical" evidence="3">
    <location>
        <begin position="32"/>
        <end position="55"/>
    </location>
</feature>
<feature type="transmembrane region" description="Helical" evidence="3">
    <location>
        <begin position="254"/>
        <end position="274"/>
    </location>
</feature>
<feature type="transmembrane region" description="Helical" evidence="3">
    <location>
        <begin position="156"/>
        <end position="178"/>
    </location>
</feature>
<dbReference type="Proteomes" id="UP000247523">
    <property type="component" value="Unassembled WGS sequence"/>
</dbReference>
<feature type="transmembrane region" description="Helical" evidence="3">
    <location>
        <begin position="6"/>
        <end position="25"/>
    </location>
</feature>
<dbReference type="InterPro" id="IPR003567">
    <property type="entry name" value="Cyt_c_biogenesis"/>
</dbReference>
<dbReference type="AlphaFoldDB" id="A0A318ERB2"/>
<feature type="transmembrane region" description="Helical" evidence="3">
    <location>
        <begin position="440"/>
        <end position="458"/>
    </location>
</feature>
<feature type="transmembrane region" description="Helical" evidence="3">
    <location>
        <begin position="87"/>
        <end position="104"/>
    </location>
</feature>
<keyword evidence="3" id="KW-0472">Membrane</keyword>
<dbReference type="RefSeq" id="WP_110290430.1">
    <property type="nucleotide sequence ID" value="NZ_QICS01000002.1"/>
</dbReference>
<dbReference type="GO" id="GO:0017004">
    <property type="term" value="P:cytochrome complex assembly"/>
    <property type="evidence" value="ECO:0007669"/>
    <property type="project" value="UniProtKB-KW"/>
</dbReference>
<feature type="transmembrane region" description="Helical" evidence="3">
    <location>
        <begin position="411"/>
        <end position="428"/>
    </location>
</feature>
<feature type="transmembrane region" description="Helical" evidence="3">
    <location>
        <begin position="199"/>
        <end position="219"/>
    </location>
</feature>
<dbReference type="Pfam" id="PF01578">
    <property type="entry name" value="Cytochrom_C_asm"/>
    <property type="match status" value="1"/>
</dbReference>
<dbReference type="GO" id="GO:0020037">
    <property type="term" value="F:heme binding"/>
    <property type="evidence" value="ECO:0007669"/>
    <property type="project" value="InterPro"/>
</dbReference>
<evidence type="ECO:0000313" key="5">
    <source>
        <dbReference type="EMBL" id="PXV93268.1"/>
    </source>
</evidence>
<comment type="similarity">
    <text evidence="1">Belongs to the CcmF/CycK/Ccl1/NrfE/CcsA family.</text>
</comment>
<name>A0A318ERB2_9FIRM</name>
<feature type="transmembrane region" description="Helical" evidence="3">
    <location>
        <begin position="225"/>
        <end position="242"/>
    </location>
</feature>
<keyword evidence="2" id="KW-0201">Cytochrome c-type biogenesis</keyword>
<feature type="transmembrane region" description="Helical" evidence="3">
    <location>
        <begin position="358"/>
        <end position="376"/>
    </location>
</feature>
<keyword evidence="3" id="KW-1133">Transmembrane helix</keyword>
<evidence type="ECO:0000256" key="1">
    <source>
        <dbReference type="ARBA" id="ARBA00009186"/>
    </source>
</evidence>
<dbReference type="PRINTS" id="PR01410">
    <property type="entry name" value="CCBIOGENESIS"/>
</dbReference>
<organism evidence="5 6">
    <name type="scientific">Lachnotalea glycerini</name>
    <dbReference type="NCBI Taxonomy" id="1763509"/>
    <lineage>
        <taxon>Bacteria</taxon>
        <taxon>Bacillati</taxon>
        <taxon>Bacillota</taxon>
        <taxon>Clostridia</taxon>
        <taxon>Lachnospirales</taxon>
        <taxon>Lachnospiraceae</taxon>
        <taxon>Lachnotalea</taxon>
    </lineage>
</organism>
<evidence type="ECO:0000256" key="2">
    <source>
        <dbReference type="ARBA" id="ARBA00022748"/>
    </source>
</evidence>
<dbReference type="EMBL" id="QICS01000002">
    <property type="protein sequence ID" value="PXV93268.1"/>
    <property type="molecule type" value="Genomic_DNA"/>
</dbReference>
<dbReference type="InterPro" id="IPR002541">
    <property type="entry name" value="Cyt_c_assembly"/>
</dbReference>
<evidence type="ECO:0000256" key="3">
    <source>
        <dbReference type="SAM" id="Phobius"/>
    </source>
</evidence>
<sequence>MENNIILSSTLLCGLCGLLCFFFSWKKCKKPVLFFWCLAFLSILAANAIMLYHLVLSHFEYSYVYNHSCLGLKLIYKLSALWSGQEGLLLLCSLILISMGFFVWKLDSLWSDKAFGIYSGISFYISCMCYVSNPFSKMNATFGDGLGFNATLQNPWMLLHPPIIIIAYSSMVILFSLLPALNTFYQEAVNALIYKWIKFSFFFLGMGLLSGSFWSYYFFGSGEYWSWHPIENAALIPWLLLCSYIHRKEYNHKFICALPFITSCFGIFLARDTILKSLSAKDCTTGNLLITILQFLFLLVITLFIVFYRNNRTHTSAKTSFIPYLKRHTASFSLSLYAFMIFMGTITPILFHTQTTKMYYNTVSIVFALVYVLILLWKDFDGLRKKSILILSINTLCLLVIILLFGFVKIYWLLLFWVLLMPLSLWLVSRFQTQSMEYYVYHLGFLLLTLGAVSPSAGKGLMIPYSTKPLIGLFWVGGLIIITGPLCIFLLKRLIDIKNFLTIKIAKHDKNSMK</sequence>
<dbReference type="GO" id="GO:0016020">
    <property type="term" value="C:membrane"/>
    <property type="evidence" value="ECO:0007669"/>
    <property type="project" value="InterPro"/>
</dbReference>
<feature type="domain" description="Cytochrome c assembly protein" evidence="4">
    <location>
        <begin position="82"/>
        <end position="269"/>
    </location>
</feature>